<sequence length="258" mass="30273">MIKKALTIVAMVSCVLLTGCYSLETGNPTKESKQVLNEMLGEWDVKDTFIETDNTSEVPIVPILQTYKIWQIVYSDHRGKERSFFLNNKGEETVPLYELNRNMERILKNEMRRISPDFDIKHLRLSDPYYFGYNGNIDINDEDFYKKHKKIYNVKDFKFTNYFKDNTAYIEFNHDCGQVAGTSSEETRILCKTEVDEFVQKIPHFNGVITVFSNEIVDYFYLQGKEVPVESLESQKGESILEKYENLVRERYPNLKIS</sequence>
<accession>A0ABS7KBF0</accession>
<reference evidence="1 2" key="1">
    <citation type="submission" date="2020-07" db="EMBL/GenBank/DDBJ databases">
        <title>Fungal Genomes of the International Space Station.</title>
        <authorList>
            <person name="Seuylemezian A."/>
            <person name="Singh N.K."/>
            <person name="Wood J."/>
            <person name="Venkateswaran K."/>
        </authorList>
    </citation>
    <scope>NUCLEOTIDE SEQUENCE [LARGE SCALE GENOMIC DNA]</scope>
    <source>
        <strain evidence="1 2">PL-B2</strain>
    </source>
</reference>
<gene>
    <name evidence="1" type="ORF">H0185_21875</name>
</gene>
<comment type="caution">
    <text evidence="1">The sequence shown here is derived from an EMBL/GenBank/DDBJ whole genome shotgun (WGS) entry which is preliminary data.</text>
</comment>
<keyword evidence="2" id="KW-1185">Reference proteome</keyword>
<organism evidence="1 2">
    <name type="scientific">Mesobacillus maritimus</name>
    <dbReference type="NCBI Taxonomy" id="1643336"/>
    <lineage>
        <taxon>Bacteria</taxon>
        <taxon>Bacillati</taxon>
        <taxon>Bacillota</taxon>
        <taxon>Bacilli</taxon>
        <taxon>Bacillales</taxon>
        <taxon>Bacillaceae</taxon>
        <taxon>Mesobacillus</taxon>
    </lineage>
</organism>
<dbReference type="EMBL" id="JACWFH010000036">
    <property type="protein sequence ID" value="MBY0099420.1"/>
    <property type="molecule type" value="Genomic_DNA"/>
</dbReference>
<evidence type="ECO:0000313" key="2">
    <source>
        <dbReference type="Proteomes" id="UP000769780"/>
    </source>
</evidence>
<name>A0ABS7KBF0_9BACI</name>
<evidence type="ECO:0008006" key="3">
    <source>
        <dbReference type="Google" id="ProtNLM"/>
    </source>
</evidence>
<dbReference type="Proteomes" id="UP000769780">
    <property type="component" value="Unassembled WGS sequence"/>
</dbReference>
<dbReference type="PROSITE" id="PS51257">
    <property type="entry name" value="PROKAR_LIPOPROTEIN"/>
    <property type="match status" value="1"/>
</dbReference>
<protein>
    <recommendedName>
        <fullName evidence="3">Lipoprotein</fullName>
    </recommendedName>
</protein>
<evidence type="ECO:0000313" key="1">
    <source>
        <dbReference type="EMBL" id="MBY0099420.1"/>
    </source>
</evidence>
<proteinExistence type="predicted"/>
<dbReference type="RefSeq" id="WP_221875635.1">
    <property type="nucleotide sequence ID" value="NZ_JACWFH010000036.1"/>
</dbReference>